<accession>A0AAV3PSJ3</accession>
<organism evidence="1 2">
    <name type="scientific">Lithospermum erythrorhizon</name>
    <name type="common">Purple gromwell</name>
    <name type="synonym">Lithospermum officinale var. erythrorhizon</name>
    <dbReference type="NCBI Taxonomy" id="34254"/>
    <lineage>
        <taxon>Eukaryota</taxon>
        <taxon>Viridiplantae</taxon>
        <taxon>Streptophyta</taxon>
        <taxon>Embryophyta</taxon>
        <taxon>Tracheophyta</taxon>
        <taxon>Spermatophyta</taxon>
        <taxon>Magnoliopsida</taxon>
        <taxon>eudicotyledons</taxon>
        <taxon>Gunneridae</taxon>
        <taxon>Pentapetalae</taxon>
        <taxon>asterids</taxon>
        <taxon>lamiids</taxon>
        <taxon>Boraginales</taxon>
        <taxon>Boraginaceae</taxon>
        <taxon>Boraginoideae</taxon>
        <taxon>Lithospermeae</taxon>
        <taxon>Lithospermum</taxon>
    </lineage>
</organism>
<dbReference type="PANTHER" id="PTHR11439:SF470">
    <property type="entry name" value="CYSTEINE-RICH RLK (RECEPTOR-LIKE PROTEIN KINASE) 8"/>
    <property type="match status" value="1"/>
</dbReference>
<evidence type="ECO:0000313" key="1">
    <source>
        <dbReference type="EMBL" id="GAA0153887.1"/>
    </source>
</evidence>
<keyword evidence="2" id="KW-1185">Reference proteome</keyword>
<dbReference type="CDD" id="cd09272">
    <property type="entry name" value="RNase_HI_RT_Ty1"/>
    <property type="match status" value="1"/>
</dbReference>
<sequence length="114" mass="12971">MKDLGALKYFLGVEVARSLEGGSPVSWKTKKQVTVSRSSAEAEYRSMTTLVCEMKWLKEFLLTLVDHSASMNLYYDSNYALHLAQNRVLHEPLGKQQFEFLLSKLGIYDLHAPT</sequence>
<gene>
    <name evidence="1" type="ORF">LIER_12017</name>
</gene>
<comment type="caution">
    <text evidence="1">The sequence shown here is derived from an EMBL/GenBank/DDBJ whole genome shotgun (WGS) entry which is preliminary data.</text>
</comment>
<dbReference type="EMBL" id="BAABME010002275">
    <property type="protein sequence ID" value="GAA0153887.1"/>
    <property type="molecule type" value="Genomic_DNA"/>
</dbReference>
<dbReference type="Proteomes" id="UP001454036">
    <property type="component" value="Unassembled WGS sequence"/>
</dbReference>
<evidence type="ECO:0000313" key="2">
    <source>
        <dbReference type="Proteomes" id="UP001454036"/>
    </source>
</evidence>
<protein>
    <submittedName>
        <fullName evidence="1">Uncharacterized protein</fullName>
    </submittedName>
</protein>
<dbReference type="AlphaFoldDB" id="A0AAV3PSJ3"/>
<reference evidence="1 2" key="1">
    <citation type="submission" date="2024-01" db="EMBL/GenBank/DDBJ databases">
        <title>The complete chloroplast genome sequence of Lithospermum erythrorhizon: insights into the phylogenetic relationship among Boraginaceae species and the maternal lineages of purple gromwells.</title>
        <authorList>
            <person name="Okada T."/>
            <person name="Watanabe K."/>
        </authorList>
    </citation>
    <scope>NUCLEOTIDE SEQUENCE [LARGE SCALE GENOMIC DNA]</scope>
</reference>
<dbReference type="PANTHER" id="PTHR11439">
    <property type="entry name" value="GAG-POL-RELATED RETROTRANSPOSON"/>
    <property type="match status" value="1"/>
</dbReference>
<name>A0AAV3PSJ3_LITER</name>
<proteinExistence type="predicted"/>